<name>A0ABT7BPM5_9CYAN</name>
<keyword evidence="2" id="KW-1185">Reference proteome</keyword>
<dbReference type="EMBL" id="JAQPOK010000153">
    <property type="protein sequence ID" value="MDJ1181135.1"/>
    <property type="molecule type" value="Genomic_DNA"/>
</dbReference>
<accession>A0ABT7BPM5</accession>
<dbReference type="RefSeq" id="WP_283764435.1">
    <property type="nucleotide sequence ID" value="NZ_JAQPOK010000153.1"/>
</dbReference>
<gene>
    <name evidence="1" type="ORF">PJF56_19935</name>
</gene>
<comment type="caution">
    <text evidence="1">The sequence shown here is derived from an EMBL/GenBank/DDBJ whole genome shotgun (WGS) entry which is preliminary data.</text>
</comment>
<evidence type="ECO:0000313" key="1">
    <source>
        <dbReference type="EMBL" id="MDJ1181135.1"/>
    </source>
</evidence>
<organism evidence="1 2">
    <name type="scientific">Roseofilum halophilum BLCC-M91</name>
    <dbReference type="NCBI Taxonomy" id="3022259"/>
    <lineage>
        <taxon>Bacteria</taxon>
        <taxon>Bacillati</taxon>
        <taxon>Cyanobacteriota</taxon>
        <taxon>Cyanophyceae</taxon>
        <taxon>Desertifilales</taxon>
        <taxon>Desertifilaceae</taxon>
        <taxon>Roseofilum</taxon>
        <taxon>Roseofilum halophilum</taxon>
    </lineage>
</organism>
<proteinExistence type="predicted"/>
<protein>
    <recommendedName>
        <fullName evidence="3">Transposase</fullName>
    </recommendedName>
</protein>
<evidence type="ECO:0008006" key="3">
    <source>
        <dbReference type="Google" id="ProtNLM"/>
    </source>
</evidence>
<evidence type="ECO:0000313" key="2">
    <source>
        <dbReference type="Proteomes" id="UP001231370"/>
    </source>
</evidence>
<dbReference type="Proteomes" id="UP001231370">
    <property type="component" value="Unassembled WGS sequence"/>
</dbReference>
<reference evidence="1 2" key="1">
    <citation type="submission" date="2023-01" db="EMBL/GenBank/DDBJ databases">
        <title>Novel diversity within Roseofilum (Cyanobacteria; Desertifilaceae) from marine benthic mats with descriptions of four novel species.</title>
        <authorList>
            <person name="Wang Y."/>
            <person name="Berthold D.E."/>
            <person name="Hu J."/>
            <person name="Lefler F.W."/>
            <person name="Laughinghouse H.D. IV."/>
        </authorList>
    </citation>
    <scope>NUCLEOTIDE SEQUENCE [LARGE SCALE GENOMIC DNA]</scope>
    <source>
        <strain evidence="1 2">BLCC-M91</strain>
    </source>
</reference>
<sequence>MVLEWLDLLQAKGSGVFLGKSSVGLDRARVSAILGKSGGGDRGKIR</sequence>